<proteinExistence type="predicted"/>
<organism evidence="1 2">
    <name type="scientific">Streptomyces fradiae ATCC 10745 = DSM 40063</name>
    <dbReference type="NCBI Taxonomy" id="1319510"/>
    <lineage>
        <taxon>Bacteria</taxon>
        <taxon>Bacillati</taxon>
        <taxon>Actinomycetota</taxon>
        <taxon>Actinomycetes</taxon>
        <taxon>Kitasatosporales</taxon>
        <taxon>Streptomycetaceae</taxon>
        <taxon>Streptomyces</taxon>
    </lineage>
</organism>
<accession>A0ABQ6XZU1</accession>
<sequence>MRFHVRLGFQVTAEVRLPDDGPRTRRMRRNRR</sequence>
<gene>
    <name evidence="1" type="ORF">K701_03830</name>
</gene>
<evidence type="ECO:0000313" key="1">
    <source>
        <dbReference type="EMBL" id="KAF0651266.1"/>
    </source>
</evidence>
<reference evidence="1 2" key="1">
    <citation type="submission" date="2013-05" db="EMBL/GenBank/DDBJ databases">
        <title>Genome Sequence of Streptomyces fradiae.</title>
        <authorList>
            <person name="Kirby R."/>
        </authorList>
    </citation>
    <scope>NUCLEOTIDE SEQUENCE [LARGE SCALE GENOMIC DNA]</scope>
    <source>
        <strain evidence="1 2">ATCC 10745</strain>
    </source>
</reference>
<evidence type="ECO:0000313" key="2">
    <source>
        <dbReference type="Proteomes" id="UP000731519"/>
    </source>
</evidence>
<comment type="caution">
    <text evidence="1">The sequence shown here is derived from an EMBL/GenBank/DDBJ whole genome shotgun (WGS) entry which is preliminary data.</text>
</comment>
<protein>
    <submittedName>
        <fullName evidence="1">Uncharacterized protein</fullName>
    </submittedName>
</protein>
<keyword evidence="2" id="KW-1185">Reference proteome</keyword>
<name>A0ABQ6XZU1_STRFR</name>
<dbReference type="EMBL" id="ASYR01000004">
    <property type="protein sequence ID" value="KAF0651266.1"/>
    <property type="molecule type" value="Genomic_DNA"/>
</dbReference>
<dbReference type="Proteomes" id="UP000731519">
    <property type="component" value="Unassembled WGS sequence"/>
</dbReference>